<reference evidence="10 11" key="1">
    <citation type="journal article" date="2016" name="Nat. Commun.">
        <title>Thousands of microbial genomes shed light on interconnected biogeochemical processes in an aquifer system.</title>
        <authorList>
            <person name="Anantharaman K."/>
            <person name="Brown C.T."/>
            <person name="Hug L.A."/>
            <person name="Sharon I."/>
            <person name="Castelle C.J."/>
            <person name="Probst A.J."/>
            <person name="Thomas B.C."/>
            <person name="Singh A."/>
            <person name="Wilkins M.J."/>
            <person name="Karaoz U."/>
            <person name="Brodie E.L."/>
            <person name="Williams K.H."/>
            <person name="Hubbard S.S."/>
            <person name="Banfield J.F."/>
        </authorList>
    </citation>
    <scope>NUCLEOTIDE SEQUENCE [LARGE SCALE GENOMIC DNA]</scope>
    <source>
        <strain evidence="11">RBG_16_55_9</strain>
    </source>
</reference>
<keyword evidence="8 9" id="KW-0961">Cell wall biogenesis/degradation</keyword>
<keyword evidence="6 9" id="KW-0224">Dipeptidase</keyword>
<dbReference type="STRING" id="1817864.A2Z21_08965"/>
<keyword evidence="5" id="KW-0862">Zinc</keyword>
<dbReference type="PIRSF" id="PIRSF026671">
    <property type="entry name" value="AA_dipeptidase"/>
    <property type="match status" value="1"/>
</dbReference>
<dbReference type="InterPro" id="IPR000755">
    <property type="entry name" value="A_A_dipeptidase"/>
</dbReference>
<dbReference type="GO" id="GO:0046872">
    <property type="term" value="F:metal ion binding"/>
    <property type="evidence" value="ECO:0007669"/>
    <property type="project" value="UniProtKB-KW"/>
</dbReference>
<comment type="function">
    <text evidence="9">Catalyzes hydrolysis of the D-alanyl-D-alanine dipeptide.</text>
</comment>
<comment type="similarity">
    <text evidence="9">Belongs to the peptidase M15D family.</text>
</comment>
<dbReference type="InterPro" id="IPR009045">
    <property type="entry name" value="Zn_M74/Hedgehog-like"/>
</dbReference>
<dbReference type="GO" id="GO:0071555">
    <property type="term" value="P:cell wall organization"/>
    <property type="evidence" value="ECO:0007669"/>
    <property type="project" value="UniProtKB-KW"/>
</dbReference>
<dbReference type="EC" id="3.4.13.22" evidence="9"/>
<proteinExistence type="inferred from homology"/>
<dbReference type="AlphaFoldDB" id="A0A1F5V281"/>
<comment type="caution">
    <text evidence="10">The sequence shown here is derived from an EMBL/GenBank/DDBJ whole genome shotgun (WGS) entry which is preliminary data.</text>
</comment>
<gene>
    <name evidence="10" type="ORF">A2Z21_08965</name>
</gene>
<evidence type="ECO:0000313" key="11">
    <source>
        <dbReference type="Proteomes" id="UP000179157"/>
    </source>
</evidence>
<evidence type="ECO:0000256" key="5">
    <source>
        <dbReference type="ARBA" id="ARBA00022833"/>
    </source>
</evidence>
<keyword evidence="7 9" id="KW-0482">Metalloprotease</keyword>
<dbReference type="GO" id="GO:0160237">
    <property type="term" value="F:D-Ala-D-Ala dipeptidase activity"/>
    <property type="evidence" value="ECO:0007669"/>
    <property type="project" value="UniProtKB-EC"/>
</dbReference>
<keyword evidence="3" id="KW-0479">Metal-binding</keyword>
<evidence type="ECO:0000256" key="7">
    <source>
        <dbReference type="ARBA" id="ARBA00023049"/>
    </source>
</evidence>
<evidence type="ECO:0000256" key="6">
    <source>
        <dbReference type="ARBA" id="ARBA00022997"/>
    </source>
</evidence>
<evidence type="ECO:0000256" key="3">
    <source>
        <dbReference type="ARBA" id="ARBA00022723"/>
    </source>
</evidence>
<dbReference type="PANTHER" id="PTHR43126:SF2">
    <property type="entry name" value="D-ALANYL-D-ALANINE DIPEPTIDASE"/>
    <property type="match status" value="1"/>
</dbReference>
<dbReference type="GO" id="GO:0006508">
    <property type="term" value="P:proteolysis"/>
    <property type="evidence" value="ECO:0007669"/>
    <property type="project" value="UniProtKB-KW"/>
</dbReference>
<evidence type="ECO:0000256" key="9">
    <source>
        <dbReference type="PIRNR" id="PIRNR026671"/>
    </source>
</evidence>
<keyword evidence="4 9" id="KW-0378">Hydrolase</keyword>
<protein>
    <recommendedName>
        <fullName evidence="9">D-alanyl-D-alanine dipeptidase</fullName>
        <shortName evidence="9">D-Ala-D-Ala dipeptidase</shortName>
        <ecNumber evidence="9">3.4.13.22</ecNumber>
    </recommendedName>
</protein>
<dbReference type="SUPFAM" id="SSF55166">
    <property type="entry name" value="Hedgehog/DD-peptidase"/>
    <property type="match status" value="1"/>
</dbReference>
<dbReference type="GO" id="GO:0008237">
    <property type="term" value="F:metallopeptidase activity"/>
    <property type="evidence" value="ECO:0007669"/>
    <property type="project" value="UniProtKB-KW"/>
</dbReference>
<dbReference type="Proteomes" id="UP000179157">
    <property type="component" value="Unassembled WGS sequence"/>
</dbReference>
<organism evidence="10 11">
    <name type="scientific">Fraserbacteria sp. (strain RBG_16_55_9)</name>
    <dbReference type="NCBI Taxonomy" id="1817864"/>
    <lineage>
        <taxon>Bacteria</taxon>
        <taxon>Candidatus Fraseribacteriota</taxon>
    </lineage>
</organism>
<dbReference type="PANTHER" id="PTHR43126">
    <property type="entry name" value="D-ALANYL-D-ALANINE DIPEPTIDASE"/>
    <property type="match status" value="1"/>
</dbReference>
<evidence type="ECO:0000313" key="10">
    <source>
        <dbReference type="EMBL" id="OGF57506.1"/>
    </source>
</evidence>
<keyword evidence="2 9" id="KW-0645">Protease</keyword>
<evidence type="ECO:0000256" key="8">
    <source>
        <dbReference type="ARBA" id="ARBA00023316"/>
    </source>
</evidence>
<evidence type="ECO:0000256" key="1">
    <source>
        <dbReference type="ARBA" id="ARBA00001362"/>
    </source>
</evidence>
<dbReference type="Pfam" id="PF01427">
    <property type="entry name" value="Peptidase_M15"/>
    <property type="match status" value="1"/>
</dbReference>
<sequence>MAVRVQRLSIIEPIREVDKIKIVECGEPLVSVRARCPGLLLSKETDRMGRPRLFYVRKTIAVMLNRAQKLLPKGHTLLIWSTYRTPEYQRFIYNDVYQGFKKDHPKWPENILRRQTNRFVHPPDAKTPPGHCTGGAVDVTLVGPKGKELDMTSPYGKEREKMRPVAATYDPKLSEKARGNRKLLIDLMTKAGFTNYAGEWWHWSYGDSCWAWRARRKTAIYGMAEPTEEILQFLSRPSKSE</sequence>
<dbReference type="Gene3D" id="3.30.1380.10">
    <property type="match status" value="1"/>
</dbReference>
<dbReference type="CDD" id="cd14843">
    <property type="entry name" value="D-Ala-D-Ala_dipeptidase_like"/>
    <property type="match status" value="1"/>
</dbReference>
<comment type="catalytic activity">
    <reaction evidence="1 9">
        <text>D-alanyl-D-alanine + H2O = 2 D-alanine</text>
        <dbReference type="Rhea" id="RHEA:20661"/>
        <dbReference type="ChEBI" id="CHEBI:15377"/>
        <dbReference type="ChEBI" id="CHEBI:57416"/>
        <dbReference type="ChEBI" id="CHEBI:57822"/>
        <dbReference type="EC" id="3.4.13.22"/>
    </reaction>
</comment>
<name>A0A1F5V281_FRAXR</name>
<evidence type="ECO:0000256" key="4">
    <source>
        <dbReference type="ARBA" id="ARBA00022801"/>
    </source>
</evidence>
<accession>A0A1F5V281</accession>
<evidence type="ECO:0000256" key="2">
    <source>
        <dbReference type="ARBA" id="ARBA00022670"/>
    </source>
</evidence>
<dbReference type="EMBL" id="MFGX01000011">
    <property type="protein sequence ID" value="OGF57506.1"/>
    <property type="molecule type" value="Genomic_DNA"/>
</dbReference>